<evidence type="ECO:0000256" key="1">
    <source>
        <dbReference type="ARBA" id="ARBA00022679"/>
    </source>
</evidence>
<dbReference type="SUPFAM" id="SSF53756">
    <property type="entry name" value="UDP-Glycosyltransferase/glycogen phosphorylase"/>
    <property type="match status" value="1"/>
</dbReference>
<evidence type="ECO:0000313" key="3">
    <source>
        <dbReference type="EMBL" id="MET3580219.1"/>
    </source>
</evidence>
<dbReference type="EMBL" id="JBEPMC010000005">
    <property type="protein sequence ID" value="MET3580219.1"/>
    <property type="molecule type" value="Genomic_DNA"/>
</dbReference>
<dbReference type="InterPro" id="IPR001296">
    <property type="entry name" value="Glyco_trans_1"/>
</dbReference>
<dbReference type="Proteomes" id="UP001549204">
    <property type="component" value="Unassembled WGS sequence"/>
</dbReference>
<organism evidence="3 4">
    <name type="scientific">Mesorhizobium robiniae</name>
    <dbReference type="NCBI Taxonomy" id="559315"/>
    <lineage>
        <taxon>Bacteria</taxon>
        <taxon>Pseudomonadati</taxon>
        <taxon>Pseudomonadota</taxon>
        <taxon>Alphaproteobacteria</taxon>
        <taxon>Hyphomicrobiales</taxon>
        <taxon>Phyllobacteriaceae</taxon>
        <taxon>Mesorhizobium</taxon>
    </lineage>
</organism>
<dbReference type="PANTHER" id="PTHR46401">
    <property type="entry name" value="GLYCOSYLTRANSFERASE WBBK-RELATED"/>
    <property type="match status" value="1"/>
</dbReference>
<dbReference type="CDD" id="cd03809">
    <property type="entry name" value="GT4_MtfB-like"/>
    <property type="match status" value="1"/>
</dbReference>
<dbReference type="PANTHER" id="PTHR46401:SF2">
    <property type="entry name" value="GLYCOSYLTRANSFERASE WBBK-RELATED"/>
    <property type="match status" value="1"/>
</dbReference>
<protein>
    <submittedName>
        <fullName evidence="3">Glycosyltransferase involved in cell wall biosynthesis</fullName>
    </submittedName>
</protein>
<evidence type="ECO:0000313" key="4">
    <source>
        <dbReference type="Proteomes" id="UP001549204"/>
    </source>
</evidence>
<dbReference type="Gene3D" id="3.40.50.2000">
    <property type="entry name" value="Glycogen Phosphorylase B"/>
    <property type="match status" value="2"/>
</dbReference>
<reference evidence="3 4" key="1">
    <citation type="submission" date="2024-06" db="EMBL/GenBank/DDBJ databases">
        <title>Genomic Encyclopedia of Type Strains, Phase IV (KMG-IV): sequencing the most valuable type-strain genomes for metagenomic binning, comparative biology and taxonomic classification.</title>
        <authorList>
            <person name="Goeker M."/>
        </authorList>
    </citation>
    <scope>NUCLEOTIDE SEQUENCE [LARGE SCALE GENOMIC DNA]</scope>
    <source>
        <strain evidence="3 4">DSM 100022</strain>
    </source>
</reference>
<comment type="caution">
    <text evidence="3">The sequence shown here is derived from an EMBL/GenBank/DDBJ whole genome shotgun (WGS) entry which is preliminary data.</text>
</comment>
<gene>
    <name evidence="3" type="ORF">ABID19_003257</name>
</gene>
<dbReference type="Pfam" id="PF00534">
    <property type="entry name" value="Glycos_transf_1"/>
    <property type="match status" value="1"/>
</dbReference>
<evidence type="ECO:0000259" key="2">
    <source>
        <dbReference type="Pfam" id="PF00534"/>
    </source>
</evidence>
<name>A0ABV2GPK2_9HYPH</name>
<sequence length="377" mass="40659">MTRHWTINGRFLAQPTTGVQRYAREIVSALDALIVGQAPLARDLTLELLVPPGALDNLPLAAIRVRTVGSFGGHAWEQAVLPAYSRGGLLSLCNTGPLTVRQQVLCIHDLNTRACPQSYSLPFRLLYRTLVPALGRTARKVATVSQYSAVELARYGVCPPAKVEVVSNGHEHALRWTPGHSEQTLAVAGPRTIVVLGSSIPHKNVGLITGMHQRLAAAGLQVVVVGASTSRVFGSTDNKKSPNIIWLGRRSDAELGALLSDCLCLAFPSLVEGFGLPPLEAMTLGCPVVMSDRASLPEIGGNAVLYASPCDENAWFDCFMRLVHEEGLRTKLIARGRARAARFQWAASAQRYLELMASVDGFPKVPPPLSKAEYCLN</sequence>
<proteinExistence type="predicted"/>
<keyword evidence="4" id="KW-1185">Reference proteome</keyword>
<feature type="domain" description="Glycosyl transferase family 1" evidence="2">
    <location>
        <begin position="183"/>
        <end position="338"/>
    </location>
</feature>
<dbReference type="RefSeq" id="WP_352938548.1">
    <property type="nucleotide sequence ID" value="NZ_JBEPMC010000005.1"/>
</dbReference>
<keyword evidence="1" id="KW-0808">Transferase</keyword>
<accession>A0ABV2GPK2</accession>